<sequence length="324" mass="37373">MSYLLLKDNIRASAVCKARREAAEHVRVVEKYPWIISFPTQGTLFDLFDPLQRKMYSLNLPDIAGMNVCFSKEGWLLMRKSSFVEFFFFNPYSRELISLPNCELPFQAIAFSSAPSSGTCVLVTLNPISEYLVAISICYPGETEWINMEFPCSIAFDPNIHSNLIYANGHFYCFTAGGVLFDFDPSSRTLNQQAWDEPIFPNIHNSEWIYLPKIFYLMEQKGQLFLMYTYGTETPVVYKLVSSKWEEMSSALLDGLTIFASRYCSETRMNVLGMRNKVYFPKYDVHNKQCVSYSYDEGRYSPCKQKELVSVESLWIEPPPCKDV</sequence>
<comment type="caution">
    <text evidence="2">The sequence shown here is derived from an EMBL/GenBank/DDBJ whole genome shotgun (WGS) entry which is preliminary data.</text>
</comment>
<protein>
    <recommendedName>
        <fullName evidence="1">KIB1-4 beta-propeller domain-containing protein</fullName>
    </recommendedName>
</protein>
<keyword evidence="3" id="KW-1185">Reference proteome</keyword>
<gene>
    <name evidence="2" type="ORF">ERUC_LOCUS41755</name>
</gene>
<evidence type="ECO:0000259" key="1">
    <source>
        <dbReference type="Pfam" id="PF03478"/>
    </source>
</evidence>
<dbReference type="PANTHER" id="PTHR33127:SF28">
    <property type="entry name" value="CDC68-LIKE PROTEIN-RELATED"/>
    <property type="match status" value="1"/>
</dbReference>
<dbReference type="PANTHER" id="PTHR33127">
    <property type="entry name" value="TRANSMEMBRANE PROTEIN"/>
    <property type="match status" value="1"/>
</dbReference>
<reference evidence="2 3" key="1">
    <citation type="submission" date="2022-03" db="EMBL/GenBank/DDBJ databases">
        <authorList>
            <person name="Macdonald S."/>
            <person name="Ahmed S."/>
            <person name="Newling K."/>
        </authorList>
    </citation>
    <scope>NUCLEOTIDE SEQUENCE [LARGE SCALE GENOMIC DNA]</scope>
</reference>
<dbReference type="EMBL" id="CAKOAT010829598">
    <property type="protein sequence ID" value="CAH8389272.1"/>
    <property type="molecule type" value="Genomic_DNA"/>
</dbReference>
<feature type="domain" description="KIB1-4 beta-propeller" evidence="1">
    <location>
        <begin position="48"/>
        <end position="287"/>
    </location>
</feature>
<proteinExistence type="predicted"/>
<dbReference type="InterPro" id="IPR005174">
    <property type="entry name" value="KIB1-4_b-propeller"/>
</dbReference>
<dbReference type="AlphaFoldDB" id="A0ABC8LZE9"/>
<evidence type="ECO:0000313" key="2">
    <source>
        <dbReference type="EMBL" id="CAH8389272.1"/>
    </source>
</evidence>
<dbReference type="Pfam" id="PF03478">
    <property type="entry name" value="Beta-prop_KIB1-4"/>
    <property type="match status" value="1"/>
</dbReference>
<organism evidence="2 3">
    <name type="scientific">Eruca vesicaria subsp. sativa</name>
    <name type="common">Garden rocket</name>
    <name type="synonym">Eruca sativa</name>
    <dbReference type="NCBI Taxonomy" id="29727"/>
    <lineage>
        <taxon>Eukaryota</taxon>
        <taxon>Viridiplantae</taxon>
        <taxon>Streptophyta</taxon>
        <taxon>Embryophyta</taxon>
        <taxon>Tracheophyta</taxon>
        <taxon>Spermatophyta</taxon>
        <taxon>Magnoliopsida</taxon>
        <taxon>eudicotyledons</taxon>
        <taxon>Gunneridae</taxon>
        <taxon>Pentapetalae</taxon>
        <taxon>rosids</taxon>
        <taxon>malvids</taxon>
        <taxon>Brassicales</taxon>
        <taxon>Brassicaceae</taxon>
        <taxon>Brassiceae</taxon>
        <taxon>Eruca</taxon>
    </lineage>
</organism>
<accession>A0ABC8LZE9</accession>
<evidence type="ECO:0000313" key="3">
    <source>
        <dbReference type="Proteomes" id="UP001642260"/>
    </source>
</evidence>
<dbReference type="Proteomes" id="UP001642260">
    <property type="component" value="Unassembled WGS sequence"/>
</dbReference>
<name>A0ABC8LZE9_ERUVS</name>